<reference evidence="1 2" key="1">
    <citation type="submission" date="2021-06" db="EMBL/GenBank/DDBJ databases">
        <authorList>
            <person name="Palmer J.M."/>
        </authorList>
    </citation>
    <scope>NUCLEOTIDE SEQUENCE [LARGE SCALE GENOMIC DNA]</scope>
    <source>
        <strain evidence="1 2">GA_2019</strain>
        <tissue evidence="1">Muscle</tissue>
    </source>
</reference>
<name>A0ABV0PRK6_9TELE</name>
<evidence type="ECO:0000313" key="2">
    <source>
        <dbReference type="Proteomes" id="UP001476798"/>
    </source>
</evidence>
<sequence>MPASSLSFLSSSPLFFFYPCLYRLNKIPVHMQLFIPPSIPLPFYLPILKPRFVTIRFLQSARYPTSTHKDDLPVRSGLKTITSVLFSLKCKKLKAMQAFNSPRH</sequence>
<protein>
    <submittedName>
        <fullName evidence="1">Uncharacterized protein</fullName>
    </submittedName>
</protein>
<accession>A0ABV0PRK6</accession>
<dbReference type="EMBL" id="JAHRIO010082978">
    <property type="protein sequence ID" value="MEQ2186138.1"/>
    <property type="molecule type" value="Genomic_DNA"/>
</dbReference>
<gene>
    <name evidence="1" type="ORF">GOODEAATRI_025531</name>
</gene>
<evidence type="ECO:0000313" key="1">
    <source>
        <dbReference type="EMBL" id="MEQ2186138.1"/>
    </source>
</evidence>
<dbReference type="Proteomes" id="UP001476798">
    <property type="component" value="Unassembled WGS sequence"/>
</dbReference>
<comment type="caution">
    <text evidence="1">The sequence shown here is derived from an EMBL/GenBank/DDBJ whole genome shotgun (WGS) entry which is preliminary data.</text>
</comment>
<organism evidence="1 2">
    <name type="scientific">Goodea atripinnis</name>
    <dbReference type="NCBI Taxonomy" id="208336"/>
    <lineage>
        <taxon>Eukaryota</taxon>
        <taxon>Metazoa</taxon>
        <taxon>Chordata</taxon>
        <taxon>Craniata</taxon>
        <taxon>Vertebrata</taxon>
        <taxon>Euteleostomi</taxon>
        <taxon>Actinopterygii</taxon>
        <taxon>Neopterygii</taxon>
        <taxon>Teleostei</taxon>
        <taxon>Neoteleostei</taxon>
        <taxon>Acanthomorphata</taxon>
        <taxon>Ovalentaria</taxon>
        <taxon>Atherinomorphae</taxon>
        <taxon>Cyprinodontiformes</taxon>
        <taxon>Goodeidae</taxon>
        <taxon>Goodea</taxon>
    </lineage>
</organism>
<keyword evidence="2" id="KW-1185">Reference proteome</keyword>
<proteinExistence type="predicted"/>